<keyword evidence="3" id="KW-1003">Cell membrane</keyword>
<dbReference type="SUPFAM" id="SSF82866">
    <property type="entry name" value="Multidrug efflux transporter AcrB transmembrane domain"/>
    <property type="match status" value="2"/>
</dbReference>
<dbReference type="EMBL" id="UOFL01000198">
    <property type="protein sequence ID" value="VAW80487.1"/>
    <property type="molecule type" value="Genomic_DNA"/>
</dbReference>
<dbReference type="GO" id="GO:0005886">
    <property type="term" value="C:plasma membrane"/>
    <property type="evidence" value="ECO:0007669"/>
    <property type="project" value="UniProtKB-SubCell"/>
</dbReference>
<evidence type="ECO:0000256" key="6">
    <source>
        <dbReference type="ARBA" id="ARBA00022989"/>
    </source>
</evidence>
<dbReference type="InterPro" id="IPR027463">
    <property type="entry name" value="AcrB_DN_DC_subdom"/>
</dbReference>
<feature type="transmembrane region" description="Helical" evidence="8">
    <location>
        <begin position="429"/>
        <end position="449"/>
    </location>
</feature>
<feature type="transmembrane region" description="Helical" evidence="8">
    <location>
        <begin position="461"/>
        <end position="479"/>
    </location>
</feature>
<evidence type="ECO:0000256" key="3">
    <source>
        <dbReference type="ARBA" id="ARBA00022475"/>
    </source>
</evidence>
<feature type="transmembrane region" description="Helical" evidence="8">
    <location>
        <begin position="902"/>
        <end position="926"/>
    </location>
</feature>
<dbReference type="PANTHER" id="PTHR32063:SF14">
    <property type="entry name" value="BLL4319 PROTEIN"/>
    <property type="match status" value="1"/>
</dbReference>
<sequence length="1015" mass="111280">MNFTDIFIKRPVLATVVSLLILIIGLRSLGSLEVRQYPEMKNTVISITTVYPGADSELVKGFVTTPLQQAIAEAEGIDYISSTSTQGLSLIQVHMKLNYDPNAAVSEIQAKIASKRNILPVNAEDPLIESTTGDSTALMYLAFYSKKIDRSKITDYVLRVIQPKLQALPGVAKARIIGQPFAMRIWLNPKRMAALKITANEITQVLRRNNYLAGIGATKGKYVTINLTASTHLSSPKDFQNLIIRKTANSLIRLRDVAKTTLGAEDYKSTAWYKGIPAVFIGIEPAPGANPLTVATLINNEIPKIRSQLPNNMLVKVPYDASKFIADSITEVYWTLIESVLIVIIVVFLTLGSIRAAFVPAIAVPLSLIGATFIILLLGYSLNLLTLLAMVLAIGLVVDDAIIVVENIHRQIEEGESRTNAALIGARELTLPIIAMTTTLLAVYAPIGFMGGLVGTLFTEFAFTLAAAVLISGIVALTLSPMLSTRVLKSSGQQGKFEQWVEQRFKSLSSAYRRTLTSGLKTKSIFIVIGLVVLSSNYFMFNLSKKELAPTEDQSILFFAATTPQTATLDYHKAYAKQVQTIFETFPEYYESFFLLGRATDLTFGGFKMKPAWERLKVKQRTQQQVQLPLMGRLQTVAGFKMVTFARPSIPGSGGGLPVQFVLTSDQSFDFLHHSAKQLIGAVMKSGQFLFLKTSLSMDKPLVKVMINRDRAGDLGISMQEIGRNLSRMLGGGYVNFFSMQGRSYKVIPQVERSQRMDNRVLKKYYIKAANGSLIALSNIIHFKHYVEPSKRTQMQQLNSITIEGLPMPGTGLGTALEYLEKEAKKLLPKNISYDFSGQSRQYTQQGSSLLLTFFLSMVIIYLVLAAQFESWRDPIIILVTVPLATAGALAFIMLGVSSINIYTQVGLITLIGVITKNGILIVEFANKLQIEKGMSKHNAIIEAATLRLRPIIMTSVSLIVAMIPLLIANGPGAESRFAIGMTIAAGLGVGTLFTLYVLPAFYLVIGKDHSTSIG</sequence>
<dbReference type="Gene3D" id="3.30.2090.10">
    <property type="entry name" value="Multidrug efflux transporter AcrB TolC docking domain, DN and DC subdomains"/>
    <property type="match status" value="2"/>
</dbReference>
<protein>
    <submittedName>
        <fullName evidence="9">RND efflux system, inner membrane transporter</fullName>
    </submittedName>
</protein>
<feature type="transmembrane region" description="Helical" evidence="8">
    <location>
        <begin position="876"/>
        <end position="896"/>
    </location>
</feature>
<dbReference type="AlphaFoldDB" id="A0A3B0YYN8"/>
<dbReference type="SUPFAM" id="SSF82693">
    <property type="entry name" value="Multidrug efflux transporter AcrB pore domain, PN1, PN2, PC1 and PC2 subdomains"/>
    <property type="match status" value="4"/>
</dbReference>
<dbReference type="InterPro" id="IPR001036">
    <property type="entry name" value="Acrflvin-R"/>
</dbReference>
<feature type="transmembrane region" description="Helical" evidence="8">
    <location>
        <begin position="850"/>
        <end position="869"/>
    </location>
</feature>
<reference evidence="9" key="1">
    <citation type="submission" date="2018-06" db="EMBL/GenBank/DDBJ databases">
        <authorList>
            <person name="Zhirakovskaya E."/>
        </authorList>
    </citation>
    <scope>NUCLEOTIDE SEQUENCE</scope>
</reference>
<dbReference type="FunFam" id="1.20.1640.10:FF:000001">
    <property type="entry name" value="Efflux pump membrane transporter"/>
    <property type="match status" value="1"/>
</dbReference>
<dbReference type="Gene3D" id="1.20.1640.10">
    <property type="entry name" value="Multidrug efflux transporter AcrB transmembrane domain"/>
    <property type="match status" value="2"/>
</dbReference>
<evidence type="ECO:0000256" key="7">
    <source>
        <dbReference type="ARBA" id="ARBA00023136"/>
    </source>
</evidence>
<organism evidence="9">
    <name type="scientific">hydrothermal vent metagenome</name>
    <dbReference type="NCBI Taxonomy" id="652676"/>
    <lineage>
        <taxon>unclassified sequences</taxon>
        <taxon>metagenomes</taxon>
        <taxon>ecological metagenomes</taxon>
    </lineage>
</organism>
<dbReference type="PRINTS" id="PR00702">
    <property type="entry name" value="ACRIFLAVINRP"/>
</dbReference>
<proteinExistence type="predicted"/>
<dbReference type="GO" id="GO:0042910">
    <property type="term" value="F:xenobiotic transmembrane transporter activity"/>
    <property type="evidence" value="ECO:0007669"/>
    <property type="project" value="TreeGrafter"/>
</dbReference>
<comment type="subcellular location">
    <subcellularLocation>
        <location evidence="1">Cell membrane</location>
        <topology evidence="1">Multi-pass membrane protein</topology>
    </subcellularLocation>
</comment>
<name>A0A3B0YYN8_9ZZZZ</name>
<feature type="transmembrane region" description="Helical" evidence="8">
    <location>
        <begin position="384"/>
        <end position="408"/>
    </location>
</feature>
<feature type="transmembrane region" description="Helical" evidence="8">
    <location>
        <begin position="332"/>
        <end position="351"/>
    </location>
</feature>
<dbReference type="Pfam" id="PF00873">
    <property type="entry name" value="ACR_tran"/>
    <property type="match status" value="1"/>
</dbReference>
<dbReference type="SUPFAM" id="SSF82714">
    <property type="entry name" value="Multidrug efflux transporter AcrB TolC docking domain, DN and DC subdomains"/>
    <property type="match status" value="2"/>
</dbReference>
<evidence type="ECO:0000256" key="2">
    <source>
        <dbReference type="ARBA" id="ARBA00022448"/>
    </source>
</evidence>
<evidence type="ECO:0000256" key="4">
    <source>
        <dbReference type="ARBA" id="ARBA00022519"/>
    </source>
</evidence>
<keyword evidence="7 8" id="KW-0472">Membrane</keyword>
<feature type="transmembrane region" description="Helical" evidence="8">
    <location>
        <begin position="524"/>
        <end position="541"/>
    </location>
</feature>
<gene>
    <name evidence="9" type="ORF">MNBD_GAMMA12-3944</name>
</gene>
<feature type="transmembrane region" description="Helical" evidence="8">
    <location>
        <begin position="12"/>
        <end position="30"/>
    </location>
</feature>
<dbReference type="PANTHER" id="PTHR32063">
    <property type="match status" value="1"/>
</dbReference>
<feature type="transmembrane region" description="Helical" evidence="8">
    <location>
        <begin position="980"/>
        <end position="1006"/>
    </location>
</feature>
<dbReference type="Gene3D" id="3.30.70.1320">
    <property type="entry name" value="Multidrug efflux transporter AcrB pore domain like"/>
    <property type="match status" value="1"/>
</dbReference>
<keyword evidence="2" id="KW-0813">Transport</keyword>
<accession>A0A3B0YYN8</accession>
<evidence type="ECO:0000256" key="5">
    <source>
        <dbReference type="ARBA" id="ARBA00022692"/>
    </source>
</evidence>
<feature type="transmembrane region" description="Helical" evidence="8">
    <location>
        <begin position="358"/>
        <end position="378"/>
    </location>
</feature>
<dbReference type="Gene3D" id="3.30.70.1430">
    <property type="entry name" value="Multidrug efflux transporter AcrB pore domain"/>
    <property type="match status" value="2"/>
</dbReference>
<evidence type="ECO:0000256" key="8">
    <source>
        <dbReference type="SAM" id="Phobius"/>
    </source>
</evidence>
<keyword evidence="6 8" id="KW-1133">Transmembrane helix</keyword>
<evidence type="ECO:0000313" key="9">
    <source>
        <dbReference type="EMBL" id="VAW80487.1"/>
    </source>
</evidence>
<feature type="transmembrane region" description="Helical" evidence="8">
    <location>
        <begin position="947"/>
        <end position="968"/>
    </location>
</feature>
<evidence type="ECO:0000256" key="1">
    <source>
        <dbReference type="ARBA" id="ARBA00004651"/>
    </source>
</evidence>
<dbReference type="Gene3D" id="3.30.70.1440">
    <property type="entry name" value="Multidrug efflux transporter AcrB pore domain"/>
    <property type="match status" value="1"/>
</dbReference>
<keyword evidence="5 8" id="KW-0812">Transmembrane</keyword>
<keyword evidence="4" id="KW-0997">Cell inner membrane</keyword>